<reference evidence="2 3" key="1">
    <citation type="submission" date="2019-07" db="EMBL/GenBank/DDBJ databases">
        <title>Rufibacter sp. nov., isolated from lake sediment.</title>
        <authorList>
            <person name="Qu J.-H."/>
        </authorList>
    </citation>
    <scope>NUCLEOTIDE SEQUENCE [LARGE SCALE GENOMIC DNA]</scope>
    <source>
        <strain evidence="2 3">NBS58-1</strain>
    </source>
</reference>
<name>A0A5B6TN70_9BACT</name>
<proteinExistence type="predicted"/>
<feature type="transmembrane region" description="Helical" evidence="1">
    <location>
        <begin position="7"/>
        <end position="24"/>
    </location>
</feature>
<gene>
    <name evidence="2" type="ORF">FOA19_10900</name>
</gene>
<keyword evidence="3" id="KW-1185">Reference proteome</keyword>
<dbReference type="AlphaFoldDB" id="A0A5B6TN70"/>
<protein>
    <submittedName>
        <fullName evidence="2">Uncharacterized protein</fullName>
    </submittedName>
</protein>
<feature type="transmembrane region" description="Helical" evidence="1">
    <location>
        <begin position="36"/>
        <end position="56"/>
    </location>
</feature>
<evidence type="ECO:0000256" key="1">
    <source>
        <dbReference type="SAM" id="Phobius"/>
    </source>
</evidence>
<keyword evidence="1" id="KW-1133">Transmembrane helix</keyword>
<keyword evidence="1" id="KW-0812">Transmembrane</keyword>
<sequence>MNKEEQNWRAVFVIIPIILGYNLANVIAPEDNKEFLYAALFGGAGALIGAGVYYLIKEKSKKLKIASAVGLFTIGVLALYLAV</sequence>
<organism evidence="2 3">
    <name type="scientific">Rufibacter hautae</name>
    <dbReference type="NCBI Taxonomy" id="2595005"/>
    <lineage>
        <taxon>Bacteria</taxon>
        <taxon>Pseudomonadati</taxon>
        <taxon>Bacteroidota</taxon>
        <taxon>Cytophagia</taxon>
        <taxon>Cytophagales</taxon>
        <taxon>Hymenobacteraceae</taxon>
        <taxon>Rufibacter</taxon>
    </lineage>
</organism>
<evidence type="ECO:0000313" key="2">
    <source>
        <dbReference type="EMBL" id="KAA3437793.1"/>
    </source>
</evidence>
<accession>A0A5B6TN70</accession>
<dbReference type="RefSeq" id="WP_149090857.1">
    <property type="nucleotide sequence ID" value="NZ_VKKY01000002.1"/>
</dbReference>
<dbReference type="EMBL" id="VKKY01000002">
    <property type="protein sequence ID" value="KAA3437793.1"/>
    <property type="molecule type" value="Genomic_DNA"/>
</dbReference>
<keyword evidence="1" id="KW-0472">Membrane</keyword>
<comment type="caution">
    <text evidence="2">The sequence shown here is derived from an EMBL/GenBank/DDBJ whole genome shotgun (WGS) entry which is preliminary data.</text>
</comment>
<evidence type="ECO:0000313" key="3">
    <source>
        <dbReference type="Proteomes" id="UP000324133"/>
    </source>
</evidence>
<feature type="transmembrane region" description="Helical" evidence="1">
    <location>
        <begin position="63"/>
        <end position="82"/>
    </location>
</feature>
<dbReference type="Proteomes" id="UP000324133">
    <property type="component" value="Unassembled WGS sequence"/>
</dbReference>